<dbReference type="OrthoDB" id="9811523at2"/>
<reference evidence="2 3" key="1">
    <citation type="submission" date="2016-10" db="EMBL/GenBank/DDBJ databases">
        <authorList>
            <person name="de Groot N.N."/>
        </authorList>
    </citation>
    <scope>NUCLEOTIDE SEQUENCE [LARGE SCALE GENOMIC DNA]</scope>
    <source>
        <strain evidence="2 3">DSM 527</strain>
    </source>
</reference>
<organism evidence="2 3">
    <name type="scientific">Chitinophaga filiformis</name>
    <name type="common">Myxococcus filiformis</name>
    <name type="synonym">Flexibacter filiformis</name>
    <dbReference type="NCBI Taxonomy" id="104663"/>
    <lineage>
        <taxon>Bacteria</taxon>
        <taxon>Pseudomonadati</taxon>
        <taxon>Bacteroidota</taxon>
        <taxon>Chitinophagia</taxon>
        <taxon>Chitinophagales</taxon>
        <taxon>Chitinophagaceae</taxon>
        <taxon>Chitinophaga</taxon>
    </lineage>
</organism>
<sequence>MSTQTDHKTTVFDKFPNIRTPHLELVQITEQHAHDLFKILCDKQVSRYYNLLPPEDENDCQRLIDYFRERFKSKTAIRWGIQLNDDNGIIGTVGFNHFTKKHRANIGYDLQFSYWNKDVIAEALYAVISFGFFALDINRIEAEVMEGNDPSIEVLNKIGFKQEGTLRQWHYWDDKHYDMLMFSLLRSDGEA</sequence>
<keyword evidence="2" id="KW-0808">Transferase</keyword>
<dbReference type="InterPro" id="IPR000182">
    <property type="entry name" value="GNAT_dom"/>
</dbReference>
<dbReference type="Gene3D" id="3.40.630.30">
    <property type="match status" value="1"/>
</dbReference>
<protein>
    <submittedName>
        <fullName evidence="2">Ribosomal-protein-alanine N-acetyltransferase</fullName>
    </submittedName>
</protein>
<dbReference type="RefSeq" id="WP_089830923.1">
    <property type="nucleotide sequence ID" value="NZ_FNBN01000002.1"/>
</dbReference>
<dbReference type="PANTHER" id="PTHR43792:SF9">
    <property type="entry name" value="RIBOSOMAL-PROTEIN-ALANINE ACETYLTRANSFERASE"/>
    <property type="match status" value="1"/>
</dbReference>
<dbReference type="InterPro" id="IPR016181">
    <property type="entry name" value="Acyl_CoA_acyltransferase"/>
</dbReference>
<dbReference type="GO" id="GO:0005737">
    <property type="term" value="C:cytoplasm"/>
    <property type="evidence" value="ECO:0007669"/>
    <property type="project" value="TreeGrafter"/>
</dbReference>
<evidence type="ECO:0000313" key="2">
    <source>
        <dbReference type="EMBL" id="SDF63290.1"/>
    </source>
</evidence>
<gene>
    <name evidence="2" type="ORF">SAMN04488121_102507</name>
</gene>
<dbReference type="InterPro" id="IPR051531">
    <property type="entry name" value="N-acetyltransferase"/>
</dbReference>
<dbReference type="Proteomes" id="UP000199045">
    <property type="component" value="Unassembled WGS sequence"/>
</dbReference>
<evidence type="ECO:0000313" key="3">
    <source>
        <dbReference type="Proteomes" id="UP000199045"/>
    </source>
</evidence>
<dbReference type="Pfam" id="PF13302">
    <property type="entry name" value="Acetyltransf_3"/>
    <property type="match status" value="1"/>
</dbReference>
<name>A0A1G7MQD2_CHIFI</name>
<dbReference type="SUPFAM" id="SSF55729">
    <property type="entry name" value="Acyl-CoA N-acyltransferases (Nat)"/>
    <property type="match status" value="1"/>
</dbReference>
<proteinExistence type="predicted"/>
<dbReference type="GO" id="GO:0008999">
    <property type="term" value="F:protein-N-terminal-alanine acetyltransferase activity"/>
    <property type="evidence" value="ECO:0007669"/>
    <property type="project" value="TreeGrafter"/>
</dbReference>
<feature type="domain" description="N-acetyltransferase" evidence="1">
    <location>
        <begin position="23"/>
        <end position="186"/>
    </location>
</feature>
<dbReference type="PANTHER" id="PTHR43792">
    <property type="entry name" value="GNAT FAMILY, PUTATIVE (AFU_ORTHOLOGUE AFUA_3G00765)-RELATED-RELATED"/>
    <property type="match status" value="1"/>
</dbReference>
<accession>A0A1G7MQD2</accession>
<evidence type="ECO:0000259" key="1">
    <source>
        <dbReference type="PROSITE" id="PS51186"/>
    </source>
</evidence>
<dbReference type="AlphaFoldDB" id="A0A1G7MQD2"/>
<dbReference type="STRING" id="104663.SAMN04488121_102507"/>
<dbReference type="EMBL" id="FNBN01000002">
    <property type="protein sequence ID" value="SDF63290.1"/>
    <property type="molecule type" value="Genomic_DNA"/>
</dbReference>
<dbReference type="PROSITE" id="PS51186">
    <property type="entry name" value="GNAT"/>
    <property type="match status" value="1"/>
</dbReference>